<evidence type="ECO:0000256" key="4">
    <source>
        <dbReference type="SAM" id="SignalP"/>
    </source>
</evidence>
<feature type="signal peptide" evidence="4">
    <location>
        <begin position="1"/>
        <end position="19"/>
    </location>
</feature>
<dbReference type="InterPro" id="IPR001547">
    <property type="entry name" value="Glyco_hydro_5"/>
</dbReference>
<comment type="caution">
    <text evidence="6">The sequence shown here is derived from an EMBL/GenBank/DDBJ whole genome shotgun (WGS) entry which is preliminary data.</text>
</comment>
<evidence type="ECO:0000256" key="3">
    <source>
        <dbReference type="RuleBase" id="RU361153"/>
    </source>
</evidence>
<dbReference type="EMBL" id="BMDO01000019">
    <property type="protein sequence ID" value="GGI52801.1"/>
    <property type="molecule type" value="Genomic_DNA"/>
</dbReference>
<protein>
    <recommendedName>
        <fullName evidence="5">Glycoside hydrolase family 5 domain-containing protein</fullName>
    </recommendedName>
</protein>
<dbReference type="AlphaFoldDB" id="A0A917JCP1"/>
<evidence type="ECO:0000259" key="5">
    <source>
        <dbReference type="Pfam" id="PF00150"/>
    </source>
</evidence>
<dbReference type="InterPro" id="IPR017853">
    <property type="entry name" value="GH"/>
</dbReference>
<dbReference type="Pfam" id="PF00150">
    <property type="entry name" value="Cellulase"/>
    <property type="match status" value="1"/>
</dbReference>
<evidence type="ECO:0000313" key="7">
    <source>
        <dbReference type="Proteomes" id="UP000662074"/>
    </source>
</evidence>
<reference evidence="6" key="1">
    <citation type="journal article" date="2014" name="Int. J. Syst. Evol. Microbiol.">
        <title>Complete genome sequence of Corynebacterium casei LMG S-19264T (=DSM 44701T), isolated from a smear-ripened cheese.</title>
        <authorList>
            <consortium name="US DOE Joint Genome Institute (JGI-PGF)"/>
            <person name="Walter F."/>
            <person name="Albersmeier A."/>
            <person name="Kalinowski J."/>
            <person name="Ruckert C."/>
        </authorList>
    </citation>
    <scope>NUCLEOTIDE SEQUENCE</scope>
    <source>
        <strain evidence="6">CCM 8711</strain>
    </source>
</reference>
<keyword evidence="1 3" id="KW-0378">Hydrolase</keyword>
<evidence type="ECO:0000256" key="1">
    <source>
        <dbReference type="ARBA" id="ARBA00022801"/>
    </source>
</evidence>
<sequence>MRTLILAAVITCLSFAVSAQQTPVQTNGQLHIANGQIVNKDGVPPQLRGISMSWSIWQGRKYYNTDVVDWLRKDFNISLLRVSMAVQPDSGYLQLPNEQKKLVTTMIDCAIKKGIYVLIDWHDHNGHLHVEQSKKFFGQMAKKYKGVPNVIYEIWNEPERVSWDTVKNYALQIIPEIRKHDKENLIVVGTPHWDQDVDIAAADPIKGFDNIAYSFHFYATEPNHQDGLRAKADKAIQSGLPLLVTEWGVGEADGNGAFDIEKNATWLKWMQGHKLSWANWNITDKKETTAILQPGAPVNGGWTEAQLTPAGNYIRKVLRELNKLN</sequence>
<dbReference type="SUPFAM" id="SSF51445">
    <property type="entry name" value="(Trans)glycosidases"/>
    <property type="match status" value="1"/>
</dbReference>
<feature type="chain" id="PRO_5037848717" description="Glycoside hydrolase family 5 domain-containing protein" evidence="4">
    <location>
        <begin position="20"/>
        <end position="325"/>
    </location>
</feature>
<feature type="domain" description="Glycoside hydrolase family 5" evidence="5">
    <location>
        <begin position="38"/>
        <end position="285"/>
    </location>
</feature>
<dbReference type="GO" id="GO:0000272">
    <property type="term" value="P:polysaccharide catabolic process"/>
    <property type="evidence" value="ECO:0007669"/>
    <property type="project" value="InterPro"/>
</dbReference>
<evidence type="ECO:0000313" key="6">
    <source>
        <dbReference type="EMBL" id="GGI52801.1"/>
    </source>
</evidence>
<accession>A0A917JCP1</accession>
<evidence type="ECO:0000256" key="2">
    <source>
        <dbReference type="ARBA" id="ARBA00023295"/>
    </source>
</evidence>
<dbReference type="RefSeq" id="WP_188418971.1">
    <property type="nucleotide sequence ID" value="NZ_BMDO01000019.1"/>
</dbReference>
<gene>
    <name evidence="6" type="ORF">GCM10011425_40130</name>
</gene>
<dbReference type="Proteomes" id="UP000662074">
    <property type="component" value="Unassembled WGS sequence"/>
</dbReference>
<name>A0A917JCP1_9SPHI</name>
<dbReference type="Gene3D" id="3.20.20.80">
    <property type="entry name" value="Glycosidases"/>
    <property type="match status" value="1"/>
</dbReference>
<dbReference type="PANTHER" id="PTHR34142:SF1">
    <property type="entry name" value="GLYCOSIDE HYDROLASE FAMILY 5 DOMAIN-CONTAINING PROTEIN"/>
    <property type="match status" value="1"/>
</dbReference>
<keyword evidence="2 3" id="KW-0326">Glycosidase</keyword>
<comment type="similarity">
    <text evidence="3">Belongs to the glycosyl hydrolase 5 (cellulase A) family.</text>
</comment>
<keyword evidence="4" id="KW-0732">Signal</keyword>
<dbReference type="GO" id="GO:0004553">
    <property type="term" value="F:hydrolase activity, hydrolyzing O-glycosyl compounds"/>
    <property type="evidence" value="ECO:0007669"/>
    <property type="project" value="InterPro"/>
</dbReference>
<proteinExistence type="inferred from homology"/>
<organism evidence="6 7">
    <name type="scientific">Mucilaginibacter galii</name>
    <dbReference type="NCBI Taxonomy" id="2005073"/>
    <lineage>
        <taxon>Bacteria</taxon>
        <taxon>Pseudomonadati</taxon>
        <taxon>Bacteroidota</taxon>
        <taxon>Sphingobacteriia</taxon>
        <taxon>Sphingobacteriales</taxon>
        <taxon>Sphingobacteriaceae</taxon>
        <taxon>Mucilaginibacter</taxon>
    </lineage>
</organism>
<keyword evidence="7" id="KW-1185">Reference proteome</keyword>
<dbReference type="PANTHER" id="PTHR34142">
    <property type="entry name" value="ENDO-BETA-1,4-GLUCANASE A"/>
    <property type="match status" value="1"/>
</dbReference>
<reference evidence="6" key="2">
    <citation type="submission" date="2020-09" db="EMBL/GenBank/DDBJ databases">
        <authorList>
            <person name="Sun Q."/>
            <person name="Sedlacek I."/>
        </authorList>
    </citation>
    <scope>NUCLEOTIDE SEQUENCE</scope>
    <source>
        <strain evidence="6">CCM 8711</strain>
    </source>
</reference>